<comment type="subcellular location">
    <subcellularLocation>
        <location evidence="1">Endomembrane system</location>
        <topology evidence="1">Multi-pass membrane protein</topology>
    </subcellularLocation>
    <subcellularLocation>
        <location evidence="2">Endosome</location>
    </subcellularLocation>
    <subcellularLocation>
        <location evidence="3">Lysosome membrane</location>
    </subcellularLocation>
</comment>
<name>A0AAD3H0L1_9STRA</name>
<evidence type="ECO:0000256" key="5">
    <source>
        <dbReference type="SAM" id="MobiDB-lite"/>
    </source>
</evidence>
<dbReference type="EMBL" id="BLLK01000022">
    <property type="protein sequence ID" value="GFH45678.1"/>
    <property type="molecule type" value="Genomic_DNA"/>
</dbReference>
<dbReference type="Proteomes" id="UP001054902">
    <property type="component" value="Unassembled WGS sequence"/>
</dbReference>
<proteinExistence type="predicted"/>
<evidence type="ECO:0000256" key="1">
    <source>
        <dbReference type="ARBA" id="ARBA00004127"/>
    </source>
</evidence>
<dbReference type="GO" id="GO:0005765">
    <property type="term" value="C:lysosomal membrane"/>
    <property type="evidence" value="ECO:0007669"/>
    <property type="project" value="UniProtKB-SubCell"/>
</dbReference>
<feature type="compositionally biased region" description="Basic and acidic residues" evidence="5">
    <location>
        <begin position="1013"/>
        <end position="1060"/>
    </location>
</feature>
<keyword evidence="4" id="KW-0175">Coiled coil</keyword>
<dbReference type="GO" id="GO:0005768">
    <property type="term" value="C:endosome"/>
    <property type="evidence" value="ECO:0007669"/>
    <property type="project" value="UniProtKB-SubCell"/>
</dbReference>
<feature type="compositionally biased region" description="Polar residues" evidence="5">
    <location>
        <begin position="42"/>
        <end position="58"/>
    </location>
</feature>
<sequence>MSIRNPYLKQSNQEKMSSTRNASSQSSESSSETLSTSQVDSQASQQANENSIPTSKPEQSTKELMKQIKEYNLQKDQHQDLNTSYSKSGQQLRQRKQLRSIQFELQSLVCYPMKYDECMPLFYLHKTDSFLDLKESSRDLYQVLNHVHDCFIQEYRIKMEEEEDRDKTLNVSVWEQENENQYLVALLDFMDTVYSVLDCDLVFQSLARAHYVDEEEYTVLECFLGLLNEEGFDSLQQQLFGIMCKALLNVEFIHSYVSSLTILPKDGYDSLLGKGMGLGLDHCELQDRLKRVTLNVFSEMADIYAKEKTETDSQDSESEKRIDWLEMTCLSFLASLYRTNLLDVHDLLLEFDQGRDGNFHDMILKYLEHGSDELKQAQSFDSTNISQLDVFGLTRTHLKFSLLMLMKDKDCTDNGNTVHVNDTVLNSLIQDIILYKATRTIQIQGLFHYLSVHTMIHICKANSSTHIRTFSKSKSFASWIGKAIQKFSAGDSWRLSTGLSLMLSYLFARVGPAVRKYMSAQCRRDANTLPRILDELVKMYSSSSIMSTISTHLLMKCLLIQDVCNNQSHSKDDLANNTWELLLKNERVLSALNINESQRAVETQAKLDFILFLLRENSFSQRICENLDKWIPTYVALVNGIDIDLYGHSFAPSMQLNAAEILCNIRINRQDVDGKAIERLMRKFVFNFQEEHSQFGAFDYALTQRMSRDLLRRALNLQSLLPFVCHVDAYDVANLIFSSSSEISQRNDQLEERMLKKEEEVDAMFDKCKKLTIDRNRLEDQVMKMKKTFDLDLRKRVAEVREMAEDNAESSREEKKLLSKELAKSKQEINNQKEIYLKLTNELKEERKQAGEREKKTKEEVVKLKQELAKSEQSVQEHISDLSSRSSELSNAISTISNLKVSLGAMKSKNANISSENEEVKRDLEVSLSNLIGLTQILNEKEKENLSEQQIVMKQLQDATAKLENVETKSRNTEEKYSLVKEKYRELKQMYEDEVKKRRDEKKKYEKELLERKNRDKERRRQEKEMSERRQEKERQQKESRRRDDARLQNDKSNRSDGRKPMGTIDFMNSIHNTSTSFIQDSTKETSTSRSLNNDRRKRTGNFKIVK</sequence>
<evidence type="ECO:0000256" key="2">
    <source>
        <dbReference type="ARBA" id="ARBA00004177"/>
    </source>
</evidence>
<dbReference type="PANTHER" id="PTHR45981">
    <property type="entry name" value="LD02310P"/>
    <property type="match status" value="1"/>
</dbReference>
<dbReference type="AlphaFoldDB" id="A0AAD3H0L1"/>
<evidence type="ECO:0000313" key="7">
    <source>
        <dbReference type="Proteomes" id="UP001054902"/>
    </source>
</evidence>
<protein>
    <submittedName>
        <fullName evidence="6">Uncharacterized protein</fullName>
    </submittedName>
</protein>
<feature type="coiled-coil region" evidence="4">
    <location>
        <begin position="740"/>
        <end position="881"/>
    </location>
</feature>
<accession>A0AAD3H0L1</accession>
<feature type="compositionally biased region" description="Low complexity" evidence="5">
    <location>
        <begin position="18"/>
        <end position="41"/>
    </location>
</feature>
<comment type="caution">
    <text evidence="6">The sequence shown here is derived from an EMBL/GenBank/DDBJ whole genome shotgun (WGS) entry which is preliminary data.</text>
</comment>
<reference evidence="6 7" key="1">
    <citation type="journal article" date="2021" name="Sci. Rep.">
        <title>The genome of the diatom Chaetoceros tenuissimus carries an ancient integrated fragment of an extant virus.</title>
        <authorList>
            <person name="Hongo Y."/>
            <person name="Kimura K."/>
            <person name="Takaki Y."/>
            <person name="Yoshida Y."/>
            <person name="Baba S."/>
            <person name="Kobayashi G."/>
            <person name="Nagasaki K."/>
            <person name="Hano T."/>
            <person name="Tomaru Y."/>
        </authorList>
    </citation>
    <scope>NUCLEOTIDE SEQUENCE [LARGE SCALE GENOMIC DNA]</scope>
    <source>
        <strain evidence="6 7">NIES-3715</strain>
    </source>
</reference>
<feature type="region of interest" description="Disordered" evidence="5">
    <location>
        <begin position="1"/>
        <end position="61"/>
    </location>
</feature>
<feature type="region of interest" description="Disordered" evidence="5">
    <location>
        <begin position="1013"/>
        <end position="1107"/>
    </location>
</feature>
<keyword evidence="7" id="KW-1185">Reference proteome</keyword>
<organism evidence="6 7">
    <name type="scientific">Chaetoceros tenuissimus</name>
    <dbReference type="NCBI Taxonomy" id="426638"/>
    <lineage>
        <taxon>Eukaryota</taxon>
        <taxon>Sar</taxon>
        <taxon>Stramenopiles</taxon>
        <taxon>Ochrophyta</taxon>
        <taxon>Bacillariophyta</taxon>
        <taxon>Coscinodiscophyceae</taxon>
        <taxon>Chaetocerotophycidae</taxon>
        <taxon>Chaetocerotales</taxon>
        <taxon>Chaetocerotaceae</taxon>
        <taxon>Chaetoceros</taxon>
    </lineage>
</organism>
<evidence type="ECO:0000256" key="3">
    <source>
        <dbReference type="ARBA" id="ARBA00004656"/>
    </source>
</evidence>
<evidence type="ECO:0000256" key="4">
    <source>
        <dbReference type="SAM" id="Coils"/>
    </source>
</evidence>
<evidence type="ECO:0000313" key="6">
    <source>
        <dbReference type="EMBL" id="GFH45678.1"/>
    </source>
</evidence>
<feature type="compositionally biased region" description="Basic residues" evidence="5">
    <location>
        <begin position="1096"/>
        <end position="1107"/>
    </location>
</feature>
<feature type="compositionally biased region" description="Polar residues" evidence="5">
    <location>
        <begin position="1070"/>
        <end position="1092"/>
    </location>
</feature>
<gene>
    <name evidence="6" type="ORF">CTEN210_02152</name>
</gene>